<dbReference type="AlphaFoldDB" id="X1PBI3"/>
<evidence type="ECO:0000313" key="1">
    <source>
        <dbReference type="EMBL" id="GAI53203.1"/>
    </source>
</evidence>
<sequence>MMGTIQELTQKVDTLQHELESQKASGSPEDLLGISEKQEVVSLTKARIENLRA</sequence>
<dbReference type="EMBL" id="BARV01039017">
    <property type="protein sequence ID" value="GAI53203.1"/>
    <property type="molecule type" value="Genomic_DNA"/>
</dbReference>
<organism evidence="1">
    <name type="scientific">marine sediment metagenome</name>
    <dbReference type="NCBI Taxonomy" id="412755"/>
    <lineage>
        <taxon>unclassified sequences</taxon>
        <taxon>metagenomes</taxon>
        <taxon>ecological metagenomes</taxon>
    </lineage>
</organism>
<accession>X1PBI3</accession>
<feature type="non-terminal residue" evidence="1">
    <location>
        <position position="53"/>
    </location>
</feature>
<gene>
    <name evidence="1" type="ORF">S06H3_59928</name>
</gene>
<protein>
    <submittedName>
        <fullName evidence="1">Uncharacterized protein</fullName>
    </submittedName>
</protein>
<comment type="caution">
    <text evidence="1">The sequence shown here is derived from an EMBL/GenBank/DDBJ whole genome shotgun (WGS) entry which is preliminary data.</text>
</comment>
<proteinExistence type="predicted"/>
<reference evidence="1" key="1">
    <citation type="journal article" date="2014" name="Front. Microbiol.">
        <title>High frequency of phylogenetically diverse reductive dehalogenase-homologous genes in deep subseafloor sedimentary metagenomes.</title>
        <authorList>
            <person name="Kawai M."/>
            <person name="Futagami T."/>
            <person name="Toyoda A."/>
            <person name="Takaki Y."/>
            <person name="Nishi S."/>
            <person name="Hori S."/>
            <person name="Arai W."/>
            <person name="Tsubouchi T."/>
            <person name="Morono Y."/>
            <person name="Uchiyama I."/>
            <person name="Ito T."/>
            <person name="Fujiyama A."/>
            <person name="Inagaki F."/>
            <person name="Takami H."/>
        </authorList>
    </citation>
    <scope>NUCLEOTIDE SEQUENCE</scope>
    <source>
        <strain evidence="1">Expedition CK06-06</strain>
    </source>
</reference>
<name>X1PBI3_9ZZZZ</name>